<dbReference type="EMBL" id="JBHUOV010000001">
    <property type="protein sequence ID" value="MFD2822168.1"/>
    <property type="molecule type" value="Genomic_DNA"/>
</dbReference>
<dbReference type="Proteomes" id="UP001597533">
    <property type="component" value="Unassembled WGS sequence"/>
</dbReference>
<feature type="domain" description="FAS1" evidence="2">
    <location>
        <begin position="32"/>
        <end position="177"/>
    </location>
</feature>
<dbReference type="Pfam" id="PF02469">
    <property type="entry name" value="Fasciclin"/>
    <property type="match status" value="2"/>
</dbReference>
<dbReference type="RefSeq" id="WP_183484367.1">
    <property type="nucleotide sequence ID" value="NZ_JBHUOV010000001.1"/>
</dbReference>
<organism evidence="3 4">
    <name type="scientific">Lacinutrix iliipiscaria</name>
    <dbReference type="NCBI Taxonomy" id="1230532"/>
    <lineage>
        <taxon>Bacteria</taxon>
        <taxon>Pseudomonadati</taxon>
        <taxon>Bacteroidota</taxon>
        <taxon>Flavobacteriia</taxon>
        <taxon>Flavobacteriales</taxon>
        <taxon>Flavobacteriaceae</taxon>
        <taxon>Lacinutrix</taxon>
    </lineage>
</organism>
<evidence type="ECO:0000259" key="2">
    <source>
        <dbReference type="PROSITE" id="PS50213"/>
    </source>
</evidence>
<name>A0ABW5WHG2_9FLAO</name>
<dbReference type="SUPFAM" id="SSF82153">
    <property type="entry name" value="FAS1 domain"/>
    <property type="match status" value="2"/>
</dbReference>
<dbReference type="SMART" id="SM00554">
    <property type="entry name" value="FAS1"/>
    <property type="match status" value="2"/>
</dbReference>
<evidence type="ECO:0000313" key="4">
    <source>
        <dbReference type="Proteomes" id="UP001597533"/>
    </source>
</evidence>
<evidence type="ECO:0000313" key="3">
    <source>
        <dbReference type="EMBL" id="MFD2822168.1"/>
    </source>
</evidence>
<dbReference type="PROSITE" id="PS50213">
    <property type="entry name" value="FAS1"/>
    <property type="match status" value="2"/>
</dbReference>
<reference evidence="4" key="1">
    <citation type="journal article" date="2019" name="Int. J. Syst. Evol. Microbiol.">
        <title>The Global Catalogue of Microorganisms (GCM) 10K type strain sequencing project: providing services to taxonomists for standard genome sequencing and annotation.</title>
        <authorList>
            <consortium name="The Broad Institute Genomics Platform"/>
            <consortium name="The Broad Institute Genome Sequencing Center for Infectious Disease"/>
            <person name="Wu L."/>
            <person name="Ma J."/>
        </authorList>
    </citation>
    <scope>NUCLEOTIDE SEQUENCE [LARGE SCALE GENOMIC DNA]</scope>
    <source>
        <strain evidence="4">KCTC 32141</strain>
    </source>
</reference>
<dbReference type="Gene3D" id="2.30.180.10">
    <property type="entry name" value="FAS1 domain"/>
    <property type="match status" value="2"/>
</dbReference>
<feature type="signal peptide" evidence="1">
    <location>
        <begin position="1"/>
        <end position="23"/>
    </location>
</feature>
<sequence>MKTKFFFTVLFSLTLLVTSCSNDDDNSISTPTPNIVEIAQATPDLSLLVDALIQADAGLVDLLQTDGPFTVFAPTNQAFADLLDALGPDYTSLADFNTADEKALLANILTYHVVSGTAAYSTDLSNGQMINTAQGETITINLSGGVFISDASDTDAEVAIADVAASNGVVHVIDKILLPEDVANSLRPNIVELAMATADLSLLVDALVQADAGLVDLLQTDGPFTVFAPTNQAFADLLDALGPDYTSLADFDTADEKTLLANILSYHVITSQALSTDLSNGQMINTALMGESITINLTGGVFIEDSTMTDAEVIAADVLASNGVVHIIDKVLLPN</sequence>
<accession>A0ABW5WHG2</accession>
<dbReference type="PANTHER" id="PTHR10900:SF77">
    <property type="entry name" value="FI19380P1"/>
    <property type="match status" value="1"/>
</dbReference>
<dbReference type="PROSITE" id="PS51257">
    <property type="entry name" value="PROKAR_LIPOPROTEIN"/>
    <property type="match status" value="1"/>
</dbReference>
<keyword evidence="1" id="KW-0732">Signal</keyword>
<dbReference type="InterPro" id="IPR050904">
    <property type="entry name" value="Adhesion/Biosynth-related"/>
</dbReference>
<feature type="chain" id="PRO_5045694554" evidence="1">
    <location>
        <begin position="24"/>
        <end position="335"/>
    </location>
</feature>
<dbReference type="PANTHER" id="PTHR10900">
    <property type="entry name" value="PERIOSTIN-RELATED"/>
    <property type="match status" value="1"/>
</dbReference>
<feature type="domain" description="FAS1" evidence="2">
    <location>
        <begin position="187"/>
        <end position="332"/>
    </location>
</feature>
<proteinExistence type="predicted"/>
<dbReference type="InterPro" id="IPR036378">
    <property type="entry name" value="FAS1_dom_sf"/>
</dbReference>
<comment type="caution">
    <text evidence="3">The sequence shown here is derived from an EMBL/GenBank/DDBJ whole genome shotgun (WGS) entry which is preliminary data.</text>
</comment>
<evidence type="ECO:0000256" key="1">
    <source>
        <dbReference type="SAM" id="SignalP"/>
    </source>
</evidence>
<gene>
    <name evidence="3" type="ORF">ACFS5M_00710</name>
</gene>
<dbReference type="InterPro" id="IPR000782">
    <property type="entry name" value="FAS1_domain"/>
</dbReference>
<keyword evidence="4" id="KW-1185">Reference proteome</keyword>
<protein>
    <submittedName>
        <fullName evidence="3">Fasciclin domain-containing protein</fullName>
    </submittedName>
</protein>